<evidence type="ECO:0000313" key="4">
    <source>
        <dbReference type="Proteomes" id="UP001333110"/>
    </source>
</evidence>
<comment type="caution">
    <text evidence="3">The sequence shown here is derived from an EMBL/GenBank/DDBJ whole genome shotgun (WGS) entry which is preliminary data.</text>
</comment>
<feature type="transmembrane region" description="Helical" evidence="2">
    <location>
        <begin position="236"/>
        <end position="256"/>
    </location>
</feature>
<gene>
    <name evidence="3" type="ORF">QYF61_006513</name>
</gene>
<evidence type="ECO:0000256" key="2">
    <source>
        <dbReference type="SAM" id="Phobius"/>
    </source>
</evidence>
<accession>A0AAN7PHX5</accession>
<dbReference type="EMBL" id="JAUNZN010000003">
    <property type="protein sequence ID" value="KAK4823791.1"/>
    <property type="molecule type" value="Genomic_DNA"/>
</dbReference>
<feature type="compositionally biased region" description="Basic and acidic residues" evidence="1">
    <location>
        <begin position="151"/>
        <end position="177"/>
    </location>
</feature>
<dbReference type="Proteomes" id="UP001333110">
    <property type="component" value="Unassembled WGS sequence"/>
</dbReference>
<protein>
    <submittedName>
        <fullName evidence="3">Uncharacterized protein</fullName>
    </submittedName>
</protein>
<organism evidence="3 4">
    <name type="scientific">Mycteria americana</name>
    <name type="common">Wood stork</name>
    <dbReference type="NCBI Taxonomy" id="33587"/>
    <lineage>
        <taxon>Eukaryota</taxon>
        <taxon>Metazoa</taxon>
        <taxon>Chordata</taxon>
        <taxon>Craniata</taxon>
        <taxon>Vertebrata</taxon>
        <taxon>Euteleostomi</taxon>
        <taxon>Archelosauria</taxon>
        <taxon>Archosauria</taxon>
        <taxon>Dinosauria</taxon>
        <taxon>Saurischia</taxon>
        <taxon>Theropoda</taxon>
        <taxon>Coelurosauria</taxon>
        <taxon>Aves</taxon>
        <taxon>Neognathae</taxon>
        <taxon>Neoaves</taxon>
        <taxon>Aequornithes</taxon>
        <taxon>Ciconiiformes</taxon>
        <taxon>Ciconiidae</taxon>
        <taxon>Mycteria</taxon>
    </lineage>
</organism>
<sequence>MLTREGESQKAFQKIVPELDTLPSLPAPSCSGCLPARGLAALFSAGFQRPGASLAKNPLKSPVKQHPEDVSLGLSSFVVELHNVNQSHEDTLPAAASSPGGVPGCCRLPPPKKKVINKLSKPKVLDAGVKWEDLPTDSAQACMLSLNSREGMGRGGKEKQREGMERGCKEEGKTASRDRQGMAYGIGHIQARDSPYASSLKYRRQQLLLQYLLEKALQYLRDLLYDVDIVGLSASLGYALVAMLIWGCVAWGILAVNVSHSCSMWSDIHHRDDECGAGRGVVSSVLPQGESLQEDICLLEKSWTSLLDPWLLCFFQTCSGFLPPFLQWLEHTGTWRLDKVGEGKAQLPTSTAEIPSPW</sequence>
<name>A0AAN7PHX5_MYCAM</name>
<feature type="region of interest" description="Disordered" evidence="1">
    <location>
        <begin position="149"/>
        <end position="177"/>
    </location>
</feature>
<evidence type="ECO:0000313" key="3">
    <source>
        <dbReference type="EMBL" id="KAK4823791.1"/>
    </source>
</evidence>
<keyword evidence="4" id="KW-1185">Reference proteome</keyword>
<dbReference type="AlphaFoldDB" id="A0AAN7PHX5"/>
<proteinExistence type="predicted"/>
<evidence type="ECO:0000256" key="1">
    <source>
        <dbReference type="SAM" id="MobiDB-lite"/>
    </source>
</evidence>
<keyword evidence="2" id="KW-1133">Transmembrane helix</keyword>
<reference evidence="3 4" key="1">
    <citation type="journal article" date="2023" name="J. Hered.">
        <title>Chromosome-level genome of the wood stork (Mycteria americana) provides insight into avian chromosome evolution.</title>
        <authorList>
            <person name="Flamio R. Jr."/>
            <person name="Ramstad K.M."/>
        </authorList>
    </citation>
    <scope>NUCLEOTIDE SEQUENCE [LARGE SCALE GENOMIC DNA]</scope>
    <source>
        <strain evidence="3">JAX WOST 10</strain>
    </source>
</reference>
<keyword evidence="2" id="KW-0472">Membrane</keyword>
<keyword evidence="2" id="KW-0812">Transmembrane</keyword>